<dbReference type="InterPro" id="IPR054207">
    <property type="entry name" value="DUF6913"/>
</dbReference>
<gene>
    <name evidence="1" type="ORF">LH29_11985</name>
</gene>
<dbReference type="EMBL" id="JRHC01000002">
    <property type="protein sequence ID" value="KJF43793.1"/>
    <property type="molecule type" value="Genomic_DNA"/>
</dbReference>
<evidence type="ECO:0000313" key="2">
    <source>
        <dbReference type="Proteomes" id="UP000032544"/>
    </source>
</evidence>
<organism evidence="1 2">
    <name type="scientific">Draconibacterium sediminis</name>
    <dbReference type="NCBI Taxonomy" id="1544798"/>
    <lineage>
        <taxon>Bacteria</taxon>
        <taxon>Pseudomonadati</taxon>
        <taxon>Bacteroidota</taxon>
        <taxon>Bacteroidia</taxon>
        <taxon>Marinilabiliales</taxon>
        <taxon>Prolixibacteraceae</taxon>
        <taxon>Draconibacterium</taxon>
    </lineage>
</organism>
<dbReference type="RefSeq" id="WP_045029773.1">
    <property type="nucleotide sequence ID" value="NZ_JRHC01000002.1"/>
</dbReference>
<name>A0A0D8JDB3_9BACT</name>
<dbReference type="Pfam" id="PF21857">
    <property type="entry name" value="DUF6913"/>
    <property type="match status" value="1"/>
</dbReference>
<evidence type="ECO:0000313" key="1">
    <source>
        <dbReference type="EMBL" id="KJF43793.1"/>
    </source>
</evidence>
<comment type="caution">
    <text evidence="1">The sequence shown here is derived from an EMBL/GenBank/DDBJ whole genome shotgun (WGS) entry which is preliminary data.</text>
</comment>
<keyword evidence="2" id="KW-1185">Reference proteome</keyword>
<dbReference type="OrthoDB" id="1120923at2"/>
<accession>A0A0D8JDB3</accession>
<dbReference type="AlphaFoldDB" id="A0A0D8JDB3"/>
<dbReference type="STRING" id="1544798.LH29_11985"/>
<proteinExistence type="predicted"/>
<dbReference type="Proteomes" id="UP000032544">
    <property type="component" value="Unassembled WGS sequence"/>
</dbReference>
<sequence>MGLKEKYAYRKLRKLVAAQKRTPVIPNLALHSKVGVIWQPSEKPAVQYLRDYFNRHGAIFRDYCIFDSDSNPAAEANSLTVNDLNWWGIPKPEKVGDFIEMELDLLLCLAAEKNFAADYITALSHAKFKIGSSEADDSYFDLNIKIDQNKDAMFLAEQQIFYLAQLNNRTDS</sequence>
<protein>
    <submittedName>
        <fullName evidence="1">Uncharacterized protein</fullName>
    </submittedName>
</protein>
<reference evidence="1 2" key="1">
    <citation type="submission" date="2014-09" db="EMBL/GenBank/DDBJ databases">
        <title>Draft Genome Sequence of Draconibacterium sp. JN14CK-3.</title>
        <authorList>
            <person name="Dong C."/>
            <person name="Lai Q."/>
            <person name="Shao Z."/>
        </authorList>
    </citation>
    <scope>NUCLEOTIDE SEQUENCE [LARGE SCALE GENOMIC DNA]</scope>
    <source>
        <strain evidence="1 2">JN14CK-3</strain>
    </source>
</reference>